<dbReference type="RefSeq" id="WP_109926710.1">
    <property type="nucleotide sequence ID" value="NZ_QGNZ01000004.1"/>
</dbReference>
<evidence type="ECO:0000313" key="3">
    <source>
        <dbReference type="Proteomes" id="UP000245379"/>
    </source>
</evidence>
<dbReference type="Pfam" id="PF20240">
    <property type="entry name" value="DUF6597"/>
    <property type="match status" value="1"/>
</dbReference>
<keyword evidence="3" id="KW-1185">Reference proteome</keyword>
<protein>
    <recommendedName>
        <fullName evidence="1">DUF6597 domain-containing protein</fullName>
    </recommendedName>
</protein>
<comment type="caution">
    <text evidence="2">The sequence shown here is derived from an EMBL/GenBank/DDBJ whole genome shotgun (WGS) entry which is preliminary data.</text>
</comment>
<accession>A0A317EIH2</accession>
<proteinExistence type="predicted"/>
<reference evidence="2 3" key="1">
    <citation type="submission" date="2018-05" db="EMBL/GenBank/DDBJ databases">
        <title>Pedobacter paludis sp. nov., isolated from wetland soil.</title>
        <authorList>
            <person name="Zhang Y."/>
            <person name="Wang G."/>
        </authorList>
    </citation>
    <scope>NUCLEOTIDE SEQUENCE [LARGE SCALE GENOMIC DNA]</scope>
    <source>
        <strain evidence="2 3">KCTC22721</strain>
    </source>
</reference>
<sequence length="93" mass="10497">MVKTGSDPNEVKKILPDGCIDIILNLGSDLIAENGIYKIRTDSATLFGTMTIYKDIIMNSNTYLLGFRFKPLGFFAFYRYDSLDLIANKSVEF</sequence>
<dbReference type="InterPro" id="IPR046532">
    <property type="entry name" value="DUF6597"/>
</dbReference>
<evidence type="ECO:0000313" key="2">
    <source>
        <dbReference type="EMBL" id="PWS26145.1"/>
    </source>
</evidence>
<dbReference type="AlphaFoldDB" id="A0A317EIH2"/>
<dbReference type="Proteomes" id="UP000245379">
    <property type="component" value="Unassembled WGS sequence"/>
</dbReference>
<evidence type="ECO:0000259" key="1">
    <source>
        <dbReference type="Pfam" id="PF20240"/>
    </source>
</evidence>
<feature type="domain" description="DUF6597" evidence="1">
    <location>
        <begin position="8"/>
        <end position="84"/>
    </location>
</feature>
<name>A0A317EIH2_9SPHI</name>
<organism evidence="2 3">
    <name type="scientific">Pedobacter yonginense</name>
    <dbReference type="NCBI Taxonomy" id="651869"/>
    <lineage>
        <taxon>Bacteria</taxon>
        <taxon>Pseudomonadati</taxon>
        <taxon>Bacteroidota</taxon>
        <taxon>Sphingobacteriia</taxon>
        <taxon>Sphingobacteriales</taxon>
        <taxon>Sphingobacteriaceae</taxon>
        <taxon>Pedobacter</taxon>
    </lineage>
</organism>
<gene>
    <name evidence="2" type="ORF">DHW03_15225</name>
</gene>
<dbReference type="EMBL" id="QGNZ01000004">
    <property type="protein sequence ID" value="PWS26145.1"/>
    <property type="molecule type" value="Genomic_DNA"/>
</dbReference>